<dbReference type="KEGG" id="dpd:Deipe_4011"/>
<dbReference type="PATRIC" id="fig|937777.3.peg.4028"/>
<name>L0A8J6_DEIPD</name>
<dbReference type="Pfam" id="PF00496">
    <property type="entry name" value="SBP_bac_5"/>
    <property type="match status" value="1"/>
</dbReference>
<protein>
    <submittedName>
        <fullName evidence="6">ABC-type dipeptide transport system, periplasmic component</fullName>
    </submittedName>
</protein>
<keyword evidence="6" id="KW-0614">Plasmid</keyword>
<dbReference type="CDD" id="cd08492">
    <property type="entry name" value="PBP2_NikA_DppA_OppA_like_15"/>
    <property type="match status" value="1"/>
</dbReference>
<accession>L0A8J6</accession>
<dbReference type="InterPro" id="IPR000914">
    <property type="entry name" value="SBP_5_dom"/>
</dbReference>
<dbReference type="OrthoDB" id="239741at2"/>
<evidence type="ECO:0000256" key="2">
    <source>
        <dbReference type="ARBA" id="ARBA00022448"/>
    </source>
</evidence>
<dbReference type="AlphaFoldDB" id="L0A8J6"/>
<dbReference type="InterPro" id="IPR030678">
    <property type="entry name" value="Peptide/Ni-bd"/>
</dbReference>
<dbReference type="Gene3D" id="3.10.105.10">
    <property type="entry name" value="Dipeptide-binding Protein, Domain 3"/>
    <property type="match status" value="1"/>
</dbReference>
<feature type="signal peptide" evidence="4">
    <location>
        <begin position="1"/>
        <end position="24"/>
    </location>
</feature>
<dbReference type="SUPFAM" id="SSF53850">
    <property type="entry name" value="Periplasmic binding protein-like II"/>
    <property type="match status" value="1"/>
</dbReference>
<evidence type="ECO:0000256" key="1">
    <source>
        <dbReference type="ARBA" id="ARBA00005695"/>
    </source>
</evidence>
<sequence>MAHQFHIGIATLLATALLAPAASAQQPKTGGTITIALTEEPDTLDPQRTSTQVASMILRYAGDTLVQKDPEGQIIAGLASSWTVSNDGLTYTFKLKPGVKFHNGAALDAAAVKASIERAIDPNLKSPITAGYFDQLASVTTPDKNTVVIKLKKPSALFLENLADSRASIVHASSAKSVGNQFGRAPVLSGPWMISKWDSGTQITLKRNPNYNWGPAYVHKGPAYLEQLTFRVIPDSATQISAFKANDVQALTTVPPNDVASLESARNATLNKSLRTGVGLFLEFNTTKAPFNDVRVRKAINMLVNKDALVKVVLKDLGVPACGPLSPSLWGYWKNACSYAPEYDVTAAKALLSQAGWKPGPGNTLQKDGKPFEFTLYTAPIDTWTQSAQLVQAMLQQAGIKMNIQQYEFGTLLEKTKAGEDQAHFMGYTYPNADIVYLWFHSDNDKTGLNLSHYKNATLDQLIDRSRTTTNSSTRMSTYQAIQQHIIDQALWAPLWINENYSAVRPNLKGVKVSFDGSLILNDAYLESK</sequence>
<evidence type="ECO:0000313" key="7">
    <source>
        <dbReference type="Proteomes" id="UP000010467"/>
    </source>
</evidence>
<dbReference type="PANTHER" id="PTHR30290">
    <property type="entry name" value="PERIPLASMIC BINDING COMPONENT OF ABC TRANSPORTER"/>
    <property type="match status" value="1"/>
</dbReference>
<organism evidence="6 7">
    <name type="scientific">Deinococcus peraridilitoris (strain DSM 19664 / LMG 22246 / CIP 109416 / KR-200)</name>
    <dbReference type="NCBI Taxonomy" id="937777"/>
    <lineage>
        <taxon>Bacteria</taxon>
        <taxon>Thermotogati</taxon>
        <taxon>Deinococcota</taxon>
        <taxon>Deinococci</taxon>
        <taxon>Deinococcales</taxon>
        <taxon>Deinococcaceae</taxon>
        <taxon>Deinococcus</taxon>
    </lineage>
</organism>
<dbReference type="GO" id="GO:0043190">
    <property type="term" value="C:ATP-binding cassette (ABC) transporter complex"/>
    <property type="evidence" value="ECO:0007669"/>
    <property type="project" value="InterPro"/>
</dbReference>
<dbReference type="GO" id="GO:0042597">
    <property type="term" value="C:periplasmic space"/>
    <property type="evidence" value="ECO:0007669"/>
    <property type="project" value="UniProtKB-ARBA"/>
</dbReference>
<reference evidence="7" key="1">
    <citation type="submission" date="2012-03" db="EMBL/GenBank/DDBJ databases">
        <title>Complete sequence of plasmid 1 of Deinococcus peraridilitoris DSM 19664.</title>
        <authorList>
            <person name="Lucas S."/>
            <person name="Copeland A."/>
            <person name="Lapidus A."/>
            <person name="Glavina del Rio T."/>
            <person name="Dalin E."/>
            <person name="Tice H."/>
            <person name="Bruce D."/>
            <person name="Goodwin L."/>
            <person name="Pitluck S."/>
            <person name="Peters L."/>
            <person name="Mikhailova N."/>
            <person name="Lu M."/>
            <person name="Kyrpides N."/>
            <person name="Mavromatis K."/>
            <person name="Ivanova N."/>
            <person name="Brettin T."/>
            <person name="Detter J.C."/>
            <person name="Han C."/>
            <person name="Larimer F."/>
            <person name="Land M."/>
            <person name="Hauser L."/>
            <person name="Markowitz V."/>
            <person name="Cheng J.-F."/>
            <person name="Hugenholtz P."/>
            <person name="Woyke T."/>
            <person name="Wu D."/>
            <person name="Pukall R."/>
            <person name="Steenblock K."/>
            <person name="Brambilla E."/>
            <person name="Klenk H.-P."/>
            <person name="Eisen J.A."/>
        </authorList>
    </citation>
    <scope>NUCLEOTIDE SEQUENCE [LARGE SCALE GENOMIC DNA]</scope>
    <source>
        <strain evidence="7">DSM 19664 / LMG 22246 / CIP 109416 / KR-200</strain>
        <plasmid evidence="7">Plasmid pDEIPE01</plasmid>
    </source>
</reference>
<proteinExistence type="inferred from homology"/>
<keyword evidence="2" id="KW-0813">Transport</keyword>
<dbReference type="GO" id="GO:1904680">
    <property type="term" value="F:peptide transmembrane transporter activity"/>
    <property type="evidence" value="ECO:0007669"/>
    <property type="project" value="TreeGrafter"/>
</dbReference>
<evidence type="ECO:0000256" key="3">
    <source>
        <dbReference type="ARBA" id="ARBA00022729"/>
    </source>
</evidence>
<dbReference type="RefSeq" id="WP_015231307.1">
    <property type="nucleotide sequence ID" value="NC_019789.1"/>
</dbReference>
<evidence type="ECO:0000256" key="4">
    <source>
        <dbReference type="SAM" id="SignalP"/>
    </source>
</evidence>
<geneLocation type="plasmid" evidence="6 7">
    <name>pDEIPE01</name>
</geneLocation>
<keyword evidence="7" id="KW-1185">Reference proteome</keyword>
<keyword evidence="3 4" id="KW-0732">Signal</keyword>
<dbReference type="GO" id="GO:0015833">
    <property type="term" value="P:peptide transport"/>
    <property type="evidence" value="ECO:0007669"/>
    <property type="project" value="TreeGrafter"/>
</dbReference>
<dbReference type="PIRSF" id="PIRSF002741">
    <property type="entry name" value="MppA"/>
    <property type="match status" value="1"/>
</dbReference>
<dbReference type="InterPro" id="IPR039424">
    <property type="entry name" value="SBP_5"/>
</dbReference>
<gene>
    <name evidence="6" type="ordered locus">Deipe_4011</name>
</gene>
<dbReference type="Proteomes" id="UP000010467">
    <property type="component" value="Plasmid pDEIPE01"/>
</dbReference>
<evidence type="ECO:0000313" key="6">
    <source>
        <dbReference type="EMBL" id="AFZ69405.1"/>
    </source>
</evidence>
<feature type="domain" description="Solute-binding protein family 5" evidence="5">
    <location>
        <begin position="74"/>
        <end position="440"/>
    </location>
</feature>
<feature type="chain" id="PRO_5003939076" evidence="4">
    <location>
        <begin position="25"/>
        <end position="529"/>
    </location>
</feature>
<dbReference type="HOGENOM" id="CLU_017028_7_3_0"/>
<evidence type="ECO:0000259" key="5">
    <source>
        <dbReference type="Pfam" id="PF00496"/>
    </source>
</evidence>
<comment type="similarity">
    <text evidence="1">Belongs to the bacterial solute-binding protein 5 family.</text>
</comment>
<dbReference type="PANTHER" id="PTHR30290:SF9">
    <property type="entry name" value="OLIGOPEPTIDE-BINDING PROTEIN APPA"/>
    <property type="match status" value="1"/>
</dbReference>
<dbReference type="EMBL" id="CP003383">
    <property type="protein sequence ID" value="AFZ69405.1"/>
    <property type="molecule type" value="Genomic_DNA"/>
</dbReference>
<dbReference type="Gene3D" id="3.40.190.10">
    <property type="entry name" value="Periplasmic binding protein-like II"/>
    <property type="match status" value="1"/>
</dbReference>